<keyword evidence="5 12" id="KW-0552">Olfaction</keyword>
<feature type="transmembrane region" description="Helical" evidence="12">
    <location>
        <begin position="30"/>
        <end position="52"/>
    </location>
</feature>
<dbReference type="PROSITE" id="PS50262">
    <property type="entry name" value="G_PROTEIN_RECEP_F1_2"/>
    <property type="match status" value="1"/>
</dbReference>
<dbReference type="CDD" id="cd15947">
    <property type="entry name" value="7tmA_OR2B-like"/>
    <property type="match status" value="1"/>
</dbReference>
<reference evidence="14" key="2">
    <citation type="submission" date="2020-08" db="EMBL/GenBank/DDBJ databases">
        <authorList>
            <person name="Shumante A."/>
            <person name="Zimin A.V."/>
            <person name="Puiu D."/>
            <person name="Salzberg S.L."/>
        </authorList>
    </citation>
    <scope>NUCLEOTIDE SEQUENCE</scope>
    <source>
        <strain evidence="14">WC2-LM</strain>
        <tissue evidence="14">Liver</tissue>
    </source>
</reference>
<evidence type="ECO:0000256" key="4">
    <source>
        <dbReference type="ARBA" id="ARBA00022692"/>
    </source>
</evidence>
<keyword evidence="4 11" id="KW-0812">Transmembrane</keyword>
<evidence type="ECO:0000256" key="9">
    <source>
        <dbReference type="ARBA" id="ARBA00023170"/>
    </source>
</evidence>
<dbReference type="SUPFAM" id="SSF81321">
    <property type="entry name" value="Family A G protein-coupled receptor-like"/>
    <property type="match status" value="1"/>
</dbReference>
<evidence type="ECO:0000256" key="6">
    <source>
        <dbReference type="ARBA" id="ARBA00022989"/>
    </source>
</evidence>
<dbReference type="FunFam" id="1.20.1070.10:FF:000005">
    <property type="entry name" value="Olfactory receptor"/>
    <property type="match status" value="1"/>
</dbReference>
<evidence type="ECO:0000313" key="16">
    <source>
        <dbReference type="Proteomes" id="UP000335636"/>
    </source>
</evidence>
<dbReference type="AlphaFoldDB" id="A0A5E4CKL8"/>
<evidence type="ECO:0000256" key="2">
    <source>
        <dbReference type="ARBA" id="ARBA00022475"/>
    </source>
</evidence>
<keyword evidence="6 12" id="KW-1133">Transmembrane helix</keyword>
<dbReference type="GO" id="GO:0004984">
    <property type="term" value="F:olfactory receptor activity"/>
    <property type="evidence" value="ECO:0007669"/>
    <property type="project" value="InterPro"/>
</dbReference>
<dbReference type="GO" id="GO:0004930">
    <property type="term" value="F:G protein-coupled receptor activity"/>
    <property type="evidence" value="ECO:0007669"/>
    <property type="project" value="UniProtKB-KW"/>
</dbReference>
<name>A0A5E4CKL8_MARMO</name>
<evidence type="ECO:0000256" key="7">
    <source>
        <dbReference type="ARBA" id="ARBA00023040"/>
    </source>
</evidence>
<dbReference type="PANTHER" id="PTHR26453">
    <property type="entry name" value="OLFACTORY RECEPTOR"/>
    <property type="match status" value="1"/>
</dbReference>
<protein>
    <recommendedName>
        <fullName evidence="12">Olfactory receptor</fullName>
    </recommendedName>
</protein>
<keyword evidence="9 11" id="KW-0675">Receptor</keyword>
<evidence type="ECO:0000256" key="11">
    <source>
        <dbReference type="RuleBase" id="RU000688"/>
    </source>
</evidence>
<reference evidence="15 16" key="1">
    <citation type="submission" date="2019-04" db="EMBL/GenBank/DDBJ databases">
        <authorList>
            <person name="Alioto T."/>
            <person name="Alioto T."/>
        </authorList>
    </citation>
    <scope>NUCLEOTIDE SEQUENCE [LARGE SCALE GENOMIC DNA]</scope>
</reference>
<dbReference type="Proteomes" id="UP000335636">
    <property type="component" value="Unassembled WGS sequence"/>
</dbReference>
<sequence length="319" mass="36144">MPKTTGRTNQSFPVGFVLLGISEWPQLERMLFWVMILLFTVTILSNSSIVLLSCMDPHLHTPMYFFLGNLSFLDLCLTTASVPQMLSHLWGPDKSITYTGCVIQLSVFLCVGATEGILLVEMAFDRYIAVCQPLRYTVLMHRPLCWKLVFLAWLSGLIVSLFQSSTIFQLPFCPHHLLDGFLCEVPVLMHLACGDTTANEWQMTITAVIFTMVPMGLILASYGCIAQVVRSMKSEEGRKKAISTCSSHLLVVFMFYGTVAMVYTDPKSNFASKNGKFFTFFYTVVIPLLNPLIYTLRNQEVQDAWLRQLGKWVNRRKSK</sequence>
<feature type="transmembrane region" description="Helical" evidence="12">
    <location>
        <begin position="102"/>
        <end position="124"/>
    </location>
</feature>
<evidence type="ECO:0000313" key="14">
    <source>
        <dbReference type="EMBL" id="KAF7474429.1"/>
    </source>
</evidence>
<dbReference type="InterPro" id="IPR017452">
    <property type="entry name" value="GPCR_Rhodpsn_7TM"/>
</dbReference>
<feature type="domain" description="G-protein coupled receptors family 1 profile" evidence="13">
    <location>
        <begin position="45"/>
        <end position="294"/>
    </location>
</feature>
<proteinExistence type="inferred from homology"/>
<evidence type="ECO:0000256" key="12">
    <source>
        <dbReference type="RuleBase" id="RU363047"/>
    </source>
</evidence>
<comment type="similarity">
    <text evidence="11">Belongs to the G-protein coupled receptor 1 family.</text>
</comment>
<feature type="transmembrane region" description="Helical" evidence="12">
    <location>
        <begin position="275"/>
        <end position="296"/>
    </location>
</feature>
<dbReference type="EMBL" id="CABDUW010001529">
    <property type="protein sequence ID" value="VTJ82338.1"/>
    <property type="molecule type" value="Genomic_DNA"/>
</dbReference>
<keyword evidence="16" id="KW-1185">Reference proteome</keyword>
<dbReference type="EMBL" id="WJEC01003967">
    <property type="protein sequence ID" value="KAF7474429.1"/>
    <property type="molecule type" value="Genomic_DNA"/>
</dbReference>
<keyword evidence="3 12" id="KW-0716">Sensory transduction</keyword>
<feature type="transmembrane region" description="Helical" evidence="12">
    <location>
        <begin position="64"/>
        <end position="82"/>
    </location>
</feature>
<accession>A0A5E4CKL8</accession>
<evidence type="ECO:0000256" key="10">
    <source>
        <dbReference type="ARBA" id="ARBA00023224"/>
    </source>
</evidence>
<keyword evidence="7 11" id="KW-0297">G-protein coupled receptor</keyword>
<dbReference type="InterPro" id="IPR000276">
    <property type="entry name" value="GPCR_Rhodpsn"/>
</dbReference>
<evidence type="ECO:0000256" key="5">
    <source>
        <dbReference type="ARBA" id="ARBA00022725"/>
    </source>
</evidence>
<keyword evidence="8 12" id="KW-0472">Membrane</keyword>
<dbReference type="Gene3D" id="1.20.1070.10">
    <property type="entry name" value="Rhodopsin 7-helix transmembrane proteins"/>
    <property type="match status" value="1"/>
</dbReference>
<evidence type="ECO:0000256" key="3">
    <source>
        <dbReference type="ARBA" id="ARBA00022606"/>
    </source>
</evidence>
<evidence type="ECO:0000256" key="8">
    <source>
        <dbReference type="ARBA" id="ARBA00023136"/>
    </source>
</evidence>
<organism evidence="15 16">
    <name type="scientific">Marmota monax</name>
    <name type="common">Woodchuck</name>
    <dbReference type="NCBI Taxonomy" id="9995"/>
    <lineage>
        <taxon>Eukaryota</taxon>
        <taxon>Metazoa</taxon>
        <taxon>Chordata</taxon>
        <taxon>Craniata</taxon>
        <taxon>Vertebrata</taxon>
        <taxon>Euteleostomi</taxon>
        <taxon>Mammalia</taxon>
        <taxon>Eutheria</taxon>
        <taxon>Euarchontoglires</taxon>
        <taxon>Glires</taxon>
        <taxon>Rodentia</taxon>
        <taxon>Sciuromorpha</taxon>
        <taxon>Sciuridae</taxon>
        <taxon>Xerinae</taxon>
        <taxon>Marmotini</taxon>
        <taxon>Marmota</taxon>
    </lineage>
</organism>
<evidence type="ECO:0000259" key="13">
    <source>
        <dbReference type="PROSITE" id="PS50262"/>
    </source>
</evidence>
<dbReference type="Pfam" id="PF13853">
    <property type="entry name" value="7tm_4"/>
    <property type="match status" value="1"/>
</dbReference>
<dbReference type="InterPro" id="IPR000725">
    <property type="entry name" value="Olfact_rcpt"/>
</dbReference>
<keyword evidence="2 12" id="KW-1003">Cell membrane</keyword>
<dbReference type="Proteomes" id="UP000662637">
    <property type="component" value="Unassembled WGS sequence"/>
</dbReference>
<evidence type="ECO:0000313" key="15">
    <source>
        <dbReference type="EMBL" id="VTJ82338.1"/>
    </source>
</evidence>
<evidence type="ECO:0000256" key="1">
    <source>
        <dbReference type="ARBA" id="ARBA00004651"/>
    </source>
</evidence>
<feature type="transmembrane region" description="Helical" evidence="12">
    <location>
        <begin position="205"/>
        <end position="229"/>
    </location>
</feature>
<dbReference type="GO" id="GO:0005886">
    <property type="term" value="C:plasma membrane"/>
    <property type="evidence" value="ECO:0007669"/>
    <property type="project" value="UniProtKB-SubCell"/>
</dbReference>
<dbReference type="PROSITE" id="PS00237">
    <property type="entry name" value="G_PROTEIN_RECEP_F1_1"/>
    <property type="match status" value="1"/>
</dbReference>
<keyword evidence="10 11" id="KW-0807">Transducer</keyword>
<feature type="transmembrane region" description="Helical" evidence="12">
    <location>
        <begin position="144"/>
        <end position="162"/>
    </location>
</feature>
<dbReference type="PRINTS" id="PR00245">
    <property type="entry name" value="OLFACTORYR"/>
</dbReference>
<gene>
    <name evidence="14" type="ORF">GHT09_014824</name>
    <name evidence="15" type="ORF">MONAX_5E002845</name>
</gene>
<feature type="transmembrane region" description="Helical" evidence="12">
    <location>
        <begin position="241"/>
        <end position="263"/>
    </location>
</feature>
<comment type="subcellular location">
    <subcellularLocation>
        <location evidence="1 12">Cell membrane</location>
        <topology evidence="1 12">Multi-pass membrane protein</topology>
    </subcellularLocation>
</comment>
<dbReference type="PRINTS" id="PR00237">
    <property type="entry name" value="GPCRRHODOPSN"/>
</dbReference>